<dbReference type="Gene3D" id="1.10.418.10">
    <property type="entry name" value="Calponin-like domain"/>
    <property type="match status" value="1"/>
</dbReference>
<evidence type="ECO:0000313" key="28">
    <source>
        <dbReference type="RefSeq" id="XP_072622501.1"/>
    </source>
</evidence>
<dbReference type="PROSITE" id="PS51848">
    <property type="entry name" value="BMERB"/>
    <property type="match status" value="1"/>
</dbReference>
<feature type="compositionally biased region" description="Acidic residues" evidence="23">
    <location>
        <begin position="1096"/>
        <end position="1106"/>
    </location>
</feature>
<evidence type="ECO:0000256" key="16">
    <source>
        <dbReference type="ARBA" id="ARBA00023054"/>
    </source>
</evidence>
<dbReference type="CDD" id="cd09439">
    <property type="entry name" value="LIM_Mical"/>
    <property type="match status" value="1"/>
</dbReference>
<dbReference type="SMART" id="SM00132">
    <property type="entry name" value="LIM"/>
    <property type="match status" value="1"/>
</dbReference>
<organism evidence="27 28">
    <name type="scientific">Vulpes vulpes</name>
    <name type="common">Red fox</name>
    <dbReference type="NCBI Taxonomy" id="9627"/>
    <lineage>
        <taxon>Eukaryota</taxon>
        <taxon>Metazoa</taxon>
        <taxon>Chordata</taxon>
        <taxon>Craniata</taxon>
        <taxon>Vertebrata</taxon>
        <taxon>Euteleostomi</taxon>
        <taxon>Mammalia</taxon>
        <taxon>Eutheria</taxon>
        <taxon>Laurasiatheria</taxon>
        <taxon>Carnivora</taxon>
        <taxon>Caniformia</taxon>
        <taxon>Canidae</taxon>
        <taxon>Vulpes</taxon>
    </lineage>
</organism>
<dbReference type="InterPro" id="IPR022735">
    <property type="entry name" value="bMERB_dom"/>
</dbReference>
<feature type="compositionally biased region" description="Polar residues" evidence="23">
    <location>
        <begin position="1801"/>
        <end position="1810"/>
    </location>
</feature>
<feature type="compositionally biased region" description="Basic and acidic residues" evidence="23">
    <location>
        <begin position="1682"/>
        <end position="1709"/>
    </location>
</feature>
<keyword evidence="6" id="KW-0268">Exocytosis</keyword>
<feature type="region of interest" description="Disordered" evidence="23">
    <location>
        <begin position="658"/>
        <end position="703"/>
    </location>
</feature>
<feature type="domain" description="BMERB" evidence="26">
    <location>
        <begin position="1882"/>
        <end position="2053"/>
    </location>
</feature>
<keyword evidence="11 21" id="KW-0862">Zinc</keyword>
<evidence type="ECO:0000256" key="17">
    <source>
        <dbReference type="ARBA" id="ARBA00023203"/>
    </source>
</evidence>
<keyword evidence="17" id="KW-0009">Actin-binding</keyword>
<dbReference type="InterPro" id="IPR050540">
    <property type="entry name" value="F-actin_Monoox_Mical"/>
</dbReference>
<evidence type="ECO:0000256" key="9">
    <source>
        <dbReference type="ARBA" id="ARBA00022723"/>
    </source>
</evidence>
<dbReference type="InterPro" id="IPR057494">
    <property type="entry name" value="Rossman_Mical"/>
</dbReference>
<keyword evidence="7" id="KW-0963">Cytoplasm</keyword>
<keyword evidence="10" id="KW-0274">FAD</keyword>
<dbReference type="PROSITE" id="PS50023">
    <property type="entry name" value="LIM_DOMAIN_2"/>
    <property type="match status" value="1"/>
</dbReference>
<evidence type="ECO:0000256" key="18">
    <source>
        <dbReference type="ARBA" id="ARBA00023212"/>
    </source>
</evidence>
<evidence type="ECO:0000313" key="27">
    <source>
        <dbReference type="Proteomes" id="UP001652641"/>
    </source>
</evidence>
<evidence type="ECO:0000259" key="24">
    <source>
        <dbReference type="PROSITE" id="PS50021"/>
    </source>
</evidence>
<proteinExistence type="inferred from homology"/>
<comment type="cofactor">
    <cofactor evidence="1">
        <name>FAD</name>
        <dbReference type="ChEBI" id="CHEBI:57692"/>
    </cofactor>
</comment>
<dbReference type="Proteomes" id="UP001652641">
    <property type="component" value="Chromosome 8"/>
</dbReference>
<keyword evidence="18" id="KW-0206">Cytoskeleton</keyword>
<feature type="compositionally biased region" description="Basic and acidic residues" evidence="23">
    <location>
        <begin position="1508"/>
        <end position="1517"/>
    </location>
</feature>
<keyword evidence="14" id="KW-0503">Monooxygenase</keyword>
<feature type="compositionally biased region" description="Polar residues" evidence="23">
    <location>
        <begin position="1466"/>
        <end position="1484"/>
    </location>
</feature>
<evidence type="ECO:0000256" key="13">
    <source>
        <dbReference type="ARBA" id="ARBA00023002"/>
    </source>
</evidence>
<evidence type="ECO:0000256" key="10">
    <source>
        <dbReference type="ARBA" id="ARBA00022827"/>
    </source>
</evidence>
<dbReference type="PROSITE" id="PS50021">
    <property type="entry name" value="CH"/>
    <property type="match status" value="1"/>
</dbReference>
<keyword evidence="8" id="KW-0285">Flavoprotein</keyword>
<evidence type="ECO:0000256" key="15">
    <source>
        <dbReference type="ARBA" id="ARBA00023038"/>
    </source>
</evidence>
<evidence type="ECO:0000256" key="19">
    <source>
        <dbReference type="ARBA" id="ARBA00023242"/>
    </source>
</evidence>
<feature type="compositionally biased region" description="Low complexity" evidence="23">
    <location>
        <begin position="1453"/>
        <end position="1465"/>
    </location>
</feature>
<keyword evidence="12" id="KW-0521">NADP</keyword>
<feature type="compositionally biased region" description="Acidic residues" evidence="23">
    <location>
        <begin position="1552"/>
        <end position="1566"/>
    </location>
</feature>
<feature type="compositionally biased region" description="Basic residues" evidence="23">
    <location>
        <begin position="1736"/>
        <end position="1754"/>
    </location>
</feature>
<evidence type="ECO:0000256" key="1">
    <source>
        <dbReference type="ARBA" id="ARBA00001974"/>
    </source>
</evidence>
<dbReference type="EC" id="1.14.13.225" evidence="5"/>
<feature type="compositionally biased region" description="Acidic residues" evidence="23">
    <location>
        <begin position="966"/>
        <end position="976"/>
    </location>
</feature>
<feature type="compositionally biased region" description="Basic and acidic residues" evidence="23">
    <location>
        <begin position="1437"/>
        <end position="1452"/>
    </location>
</feature>
<feature type="compositionally biased region" description="Polar residues" evidence="23">
    <location>
        <begin position="1663"/>
        <end position="1680"/>
    </location>
</feature>
<feature type="compositionally biased region" description="Low complexity" evidence="23">
    <location>
        <begin position="1715"/>
        <end position="1735"/>
    </location>
</feature>
<feature type="compositionally biased region" description="Basic and acidic residues" evidence="23">
    <location>
        <begin position="1069"/>
        <end position="1082"/>
    </location>
</feature>
<feature type="compositionally biased region" description="Basic and acidic residues" evidence="23">
    <location>
        <begin position="1624"/>
        <end position="1640"/>
    </location>
</feature>
<keyword evidence="19" id="KW-0539">Nucleus</keyword>
<feature type="compositionally biased region" description="Polar residues" evidence="23">
    <location>
        <begin position="879"/>
        <end position="889"/>
    </location>
</feature>
<dbReference type="Gene3D" id="2.10.110.10">
    <property type="entry name" value="Cysteine Rich Protein"/>
    <property type="match status" value="1"/>
</dbReference>
<dbReference type="SUPFAM" id="SSF51905">
    <property type="entry name" value="FAD/NAD(P)-binding domain"/>
    <property type="match status" value="1"/>
</dbReference>
<dbReference type="Pfam" id="PF01494">
    <property type="entry name" value="FAD_binding_3"/>
    <property type="match status" value="1"/>
</dbReference>
<dbReference type="PANTHER" id="PTHR23167">
    <property type="entry name" value="CALPONIN HOMOLOGY DOMAIN-CONTAINING PROTEIN DDB_G0272472-RELATED"/>
    <property type="match status" value="1"/>
</dbReference>
<feature type="coiled-coil region" evidence="22">
    <location>
        <begin position="2003"/>
        <end position="2030"/>
    </location>
</feature>
<dbReference type="SMART" id="SM01203">
    <property type="entry name" value="DUF3585"/>
    <property type="match status" value="1"/>
</dbReference>
<dbReference type="PANTHER" id="PTHR23167:SF51">
    <property type="entry name" value="[F-ACTIN]-MONOOXYGENASE MICAL3"/>
    <property type="match status" value="1"/>
</dbReference>
<sequence>MEDSKNETVNHAHVLFDRFVQATTCKGTLKAFQELCDHLELKPKDYRSFYHKLKSKLNYWKAKALWAKLDKRGSHKDYKKGKACTNTKCLIIGAGPCGLRTAIDLSLLGAKVVVIEKRDAFSRNNVLHLWPFTIHDLRGLGAKKFYGKFCAGAIDHISIRQLQLILLKVALILGIEIHVNVEFQGLVQPPEDQENERIGWRALVHPKTHPVSEYEFEVIIGGDGRRNTLEGFRRKEFRGKLAIAITANFINRNTTAEAKVEEISGVAFIFNQKFFQELKEATGIDLENIVYYKDDTHYFVMTAKKQSLLDKGVILHDYADTELLLSRENVDQEALLNYAREAADFSTQQQLPSLDFAINHYGQPDVAMFDFTCMYASENAALVREQNGHQLLVALVGDSLLEPFWPMGTGIARGFLAAMDSAWMVRSWSLGTSPLEVLAERESIYRLLPQTTPENVSKNFSQYSIDPVTRYPNININFLRPSQVRHLYNTGETRDIHLEIENLVNSRTTPKLTRNESVARSSKLLGWCQRQTDGYAGVNVTDLTMSWKSGLALCAIIHRYRPDLIDFDSLDEQNVEKNNQLAFDIAEKELGISPIMTGKEMASVGEPDKLSMVMYLTQFYEMFKDSLPSSDALDLNAEEKAVLIASTKSPISFLSKLGQTISRKRSPKDKKEKDLDGAGKRRKTSQSEEEEAPRGYRGGRPTLVSTLTDRRMDVALGNQNKVKYMATQLLAKFEENAPPQSTGMRRQPTQERGVSQPSCCLPEQGHPAPTPQWKQGSIKKEFPQNLGGSDTCYFCRKRVYVMERLSAEGKFFHRSCFKCEYCATTLRLSAYAYDIEDGKFYCKPHYCYRLSGSAQRKRPAVAPLSGKEAREPLQDGPTVDTNGRASAVTSPAERTPGSSVNGVEEPSIAKRLRGTPERIELENYRLSVKQAEELEEVPEETQAEHNLSSVLDTGAEEDVASSSSESEMEEEEEEEPPLPTSDLGGVPWKEAVRIHALLKGKSEEELEASKSYGPGHEEDEEEEEYEEEEEEEEEEEYEEEEEESSEVRSQRLQQIVNPADPLEIQADVHWTHIREREEEERMVPTSESSTSRVPFDENDLEEDVDSEPAKIEGEATENGDTGDTGAELDDDQRWSDGIPSDAETDLRVQHQAAVEADLELRVSENEEEPPEVTPGHPERSLTRVPSPALSPEEQADLRSPGHSPKAEGAQIPLASVVTKAKLPEESLFPKPLLPKVKPKVEVPCSQRATCSPIRSQPVALPEARTPTSPVSSQCLSPLATSTPTSIQLPICSQPQPSSETTAPSPTKSPIRLQPVSAKTSIPVVPLPLKNQGDTKDRLGSPLAVDEALKRNDLVAEFWMKSAEIRRSLGLTPVDRSKVYEPSFPSPAFKPVSLKSYAVEKSPEGEGLQLLKPPPVPKRLGLPKSDGDQPFLPTPKSPSDRELKSSQEERRDLSSSSGLGLHGSSSNMKTLGSQSFNTSDSTMLTPPSSPPPPPPQDEEPATLRRKPYQTHEHKDAEPKASVIPPPPPASFMRAPREPTQPLQDEMRKSFVESVDEIPFADDVEDTYDDKTEDSSLQEKFFTPPSYWPRMERPLHPPLAKENGRLPTLESGVQPQKRGLPLVSPEAKELAEERMRAREKSVKSQALRDAMAKQLSRMKEMEMATGTSSPPGGTSHKASSVPSKGKDLSPESPRRPVLKGPREPALKHEATSEEVLSPPSDSGGPDGSVTSSEGSSGKSKKRSSLFSPRRNKKEKKSKGEGRPPEKPSPSLLEEAAAKPKSLWKSVFSGYKKDKKKKGDDKSCSSTPSSGATVDSGKHKMSPVVRAELHLRRQLSFSEDSDLSSDDILERSSQKSRREPRTYTEEELNAKLTRRVQKAARRQAKQEELKRLHRAQIIQRQLEQVEEKQRQLEERGVAVEKALRGEAVEPSGGTPRRRPLSFCPCCVQEGMGKKDDPKLMQEWFKLVQEKNAMVRYESELMIFARELELEDRQSRLQQELRERMAVEDHLKTEEELSEEKKILNEMLEVVEQRDALVALLEEQRLREKEEDKDLEAVMLSKGFSLNWS</sequence>
<evidence type="ECO:0000256" key="6">
    <source>
        <dbReference type="ARBA" id="ARBA00022483"/>
    </source>
</evidence>
<dbReference type="GeneID" id="112917441"/>
<comment type="catalytic activity">
    <reaction evidence="20">
        <text>L-methionyl-[F-actin] + NADPH + O2 + H(+) = L-methionyl-(R)-S-oxide-[F-actin] + NADP(+) + H2O</text>
        <dbReference type="Rhea" id="RHEA:51308"/>
        <dbReference type="Rhea" id="RHEA-COMP:12953"/>
        <dbReference type="Rhea" id="RHEA-COMP:12956"/>
        <dbReference type="ChEBI" id="CHEBI:15377"/>
        <dbReference type="ChEBI" id="CHEBI:15378"/>
        <dbReference type="ChEBI" id="CHEBI:15379"/>
        <dbReference type="ChEBI" id="CHEBI:16044"/>
        <dbReference type="ChEBI" id="CHEBI:45764"/>
        <dbReference type="ChEBI" id="CHEBI:57783"/>
        <dbReference type="ChEBI" id="CHEBI:58349"/>
        <dbReference type="EC" id="1.14.13.225"/>
    </reaction>
</comment>
<comment type="subcellular location">
    <subcellularLocation>
        <location evidence="3">Cytoplasm</location>
        <location evidence="3">Cytoskeleton</location>
    </subcellularLocation>
    <subcellularLocation>
        <location evidence="2">Nucleus</location>
    </subcellularLocation>
</comment>
<dbReference type="SMART" id="SM00033">
    <property type="entry name" value="CH"/>
    <property type="match status" value="1"/>
</dbReference>
<keyword evidence="16 22" id="KW-0175">Coiled coil</keyword>
<evidence type="ECO:0000259" key="25">
    <source>
        <dbReference type="PROSITE" id="PS50023"/>
    </source>
</evidence>
<keyword evidence="27" id="KW-1185">Reference proteome</keyword>
<evidence type="ECO:0000256" key="8">
    <source>
        <dbReference type="ARBA" id="ARBA00022630"/>
    </source>
</evidence>
<name>A0ABM5B643_VULVU</name>
<feature type="region of interest" description="Disordered" evidence="23">
    <location>
        <begin position="1245"/>
        <end position="1318"/>
    </location>
</feature>
<evidence type="ECO:0000256" key="7">
    <source>
        <dbReference type="ARBA" id="ARBA00022490"/>
    </source>
</evidence>
<dbReference type="Pfam" id="PF00307">
    <property type="entry name" value="CH"/>
    <property type="match status" value="1"/>
</dbReference>
<gene>
    <name evidence="28" type="primary">MICAL3</name>
</gene>
<feature type="region of interest" description="Disordered" evidence="23">
    <location>
        <begin position="738"/>
        <end position="757"/>
    </location>
</feature>
<evidence type="ECO:0000256" key="21">
    <source>
        <dbReference type="PROSITE-ProRule" id="PRU00125"/>
    </source>
</evidence>
<dbReference type="InterPro" id="IPR001715">
    <property type="entry name" value="CH_dom"/>
</dbReference>
<dbReference type="RefSeq" id="XP_072622501.1">
    <property type="nucleotide sequence ID" value="XM_072766400.1"/>
</dbReference>
<evidence type="ECO:0000256" key="2">
    <source>
        <dbReference type="ARBA" id="ARBA00004123"/>
    </source>
</evidence>
<evidence type="ECO:0000256" key="20">
    <source>
        <dbReference type="ARBA" id="ARBA00049522"/>
    </source>
</evidence>
<evidence type="ECO:0000259" key="26">
    <source>
        <dbReference type="PROSITE" id="PS51848"/>
    </source>
</evidence>
<feature type="domain" description="Calponin-homology (CH)" evidence="24">
    <location>
        <begin position="518"/>
        <end position="624"/>
    </location>
</feature>
<evidence type="ECO:0000256" key="22">
    <source>
        <dbReference type="SAM" id="Coils"/>
    </source>
</evidence>
<dbReference type="InterPro" id="IPR036188">
    <property type="entry name" value="FAD/NAD-bd_sf"/>
</dbReference>
<dbReference type="Pfam" id="PF25413">
    <property type="entry name" value="Rossman_Mical"/>
    <property type="match status" value="1"/>
</dbReference>
<feature type="region of interest" description="Disordered" evidence="23">
    <location>
        <begin position="934"/>
        <end position="1212"/>
    </location>
</feature>
<evidence type="ECO:0000256" key="3">
    <source>
        <dbReference type="ARBA" id="ARBA00004245"/>
    </source>
</evidence>
<dbReference type="PRINTS" id="PR00420">
    <property type="entry name" value="RNGMNOXGNASE"/>
</dbReference>
<feature type="compositionally biased region" description="Polar residues" evidence="23">
    <location>
        <begin position="1265"/>
        <end position="1307"/>
    </location>
</feature>
<dbReference type="PROSITE" id="PS00478">
    <property type="entry name" value="LIM_DOMAIN_1"/>
    <property type="match status" value="1"/>
</dbReference>
<dbReference type="Pfam" id="PF00412">
    <property type="entry name" value="LIM"/>
    <property type="match status" value="1"/>
</dbReference>
<dbReference type="InterPro" id="IPR002938">
    <property type="entry name" value="FAD-bd"/>
</dbReference>
<evidence type="ECO:0000256" key="12">
    <source>
        <dbReference type="ARBA" id="ARBA00022857"/>
    </source>
</evidence>
<feature type="domain" description="LIM zinc-binding" evidence="25">
    <location>
        <begin position="790"/>
        <end position="852"/>
    </location>
</feature>
<keyword evidence="9 21" id="KW-0479">Metal-binding</keyword>
<feature type="region of interest" description="Disordered" evidence="23">
    <location>
        <begin position="858"/>
        <end position="911"/>
    </location>
</feature>
<evidence type="ECO:0000256" key="5">
    <source>
        <dbReference type="ARBA" id="ARBA00012709"/>
    </source>
</evidence>
<dbReference type="InterPro" id="IPR036872">
    <property type="entry name" value="CH_dom_sf"/>
</dbReference>
<feature type="compositionally biased region" description="Basic and acidic residues" evidence="23">
    <location>
        <begin position="669"/>
        <end position="679"/>
    </location>
</feature>
<dbReference type="InterPro" id="IPR001781">
    <property type="entry name" value="Znf_LIM"/>
</dbReference>
<dbReference type="SUPFAM" id="SSF57716">
    <property type="entry name" value="Glucocorticoid receptor-like (DNA-binding domain)"/>
    <property type="match status" value="1"/>
</dbReference>
<feature type="compositionally biased region" description="Basic and acidic residues" evidence="23">
    <location>
        <begin position="1845"/>
        <end position="1861"/>
    </location>
</feature>
<evidence type="ECO:0000256" key="14">
    <source>
        <dbReference type="ARBA" id="ARBA00023033"/>
    </source>
</evidence>
<comment type="similarity">
    <text evidence="4">Belongs to the Mical family.</text>
</comment>
<reference evidence="28" key="1">
    <citation type="submission" date="2025-08" db="UniProtKB">
        <authorList>
            <consortium name="RefSeq"/>
        </authorList>
    </citation>
    <scope>IDENTIFICATION</scope>
    <source>
        <tissue evidence="28">Cell line</tissue>
    </source>
</reference>
<protein>
    <recommendedName>
        <fullName evidence="5">F-actin monooxygenase</fullName>
        <ecNumber evidence="5">1.14.13.225</ecNumber>
    </recommendedName>
</protein>
<evidence type="ECO:0000256" key="23">
    <source>
        <dbReference type="SAM" id="MobiDB-lite"/>
    </source>
</evidence>
<feature type="region of interest" description="Disordered" evidence="23">
    <location>
        <begin position="1369"/>
        <end position="1875"/>
    </location>
</feature>
<feature type="compositionally biased region" description="Acidic residues" evidence="23">
    <location>
        <begin position="1017"/>
        <end position="1044"/>
    </location>
</feature>
<dbReference type="CDD" id="cd21251">
    <property type="entry name" value="CH_MICAL3"/>
    <property type="match status" value="1"/>
</dbReference>
<evidence type="ECO:0000256" key="11">
    <source>
        <dbReference type="ARBA" id="ARBA00022833"/>
    </source>
</evidence>
<dbReference type="Gene3D" id="3.50.50.60">
    <property type="entry name" value="FAD/NAD(P)-binding domain"/>
    <property type="match status" value="1"/>
</dbReference>
<accession>A0ABM5B643</accession>
<keyword evidence="15 21" id="KW-0440">LIM domain</keyword>
<dbReference type="Pfam" id="PF12130">
    <property type="entry name" value="bMERB_dom"/>
    <property type="match status" value="1"/>
</dbReference>
<keyword evidence="13" id="KW-0560">Oxidoreductase</keyword>
<evidence type="ECO:0000256" key="4">
    <source>
        <dbReference type="ARBA" id="ARBA00008223"/>
    </source>
</evidence>
<dbReference type="SUPFAM" id="SSF47576">
    <property type="entry name" value="Calponin-homology domain, CH-domain"/>
    <property type="match status" value="1"/>
</dbReference>